<dbReference type="InterPro" id="IPR002293">
    <property type="entry name" value="AA/rel_permease1"/>
</dbReference>
<dbReference type="Pfam" id="PF13520">
    <property type="entry name" value="AA_permease_2"/>
    <property type="match status" value="1"/>
</dbReference>
<organism evidence="8 9">
    <name type="scientific">Agromyces cerinus subsp. cerinus</name>
    <dbReference type="NCBI Taxonomy" id="232089"/>
    <lineage>
        <taxon>Bacteria</taxon>
        <taxon>Bacillati</taxon>
        <taxon>Actinomycetota</taxon>
        <taxon>Actinomycetes</taxon>
        <taxon>Micrococcales</taxon>
        <taxon>Microbacteriaceae</taxon>
        <taxon>Agromyces</taxon>
    </lineage>
</organism>
<evidence type="ECO:0000256" key="7">
    <source>
        <dbReference type="SAM" id="Phobius"/>
    </source>
</evidence>
<dbReference type="PANTHER" id="PTHR42770:SF7">
    <property type="entry name" value="MEMBRANE PROTEIN"/>
    <property type="match status" value="1"/>
</dbReference>
<comment type="subcellular location">
    <subcellularLocation>
        <location evidence="1">Cell membrane</location>
        <topology evidence="1">Multi-pass membrane protein</topology>
    </subcellularLocation>
</comment>
<proteinExistence type="predicted"/>
<feature type="transmembrane region" description="Helical" evidence="7">
    <location>
        <begin position="101"/>
        <end position="123"/>
    </location>
</feature>
<feature type="transmembrane region" description="Helical" evidence="7">
    <location>
        <begin position="380"/>
        <end position="399"/>
    </location>
</feature>
<dbReference type="STRING" id="232089.SAMN05443544_1249"/>
<feature type="transmembrane region" description="Helical" evidence="7">
    <location>
        <begin position="291"/>
        <end position="318"/>
    </location>
</feature>
<evidence type="ECO:0000256" key="3">
    <source>
        <dbReference type="ARBA" id="ARBA00022692"/>
    </source>
</evidence>
<dbReference type="PANTHER" id="PTHR42770">
    <property type="entry name" value="AMINO ACID TRANSPORTER-RELATED"/>
    <property type="match status" value="1"/>
</dbReference>
<dbReference type="OrthoDB" id="3790922at2"/>
<feature type="transmembrane region" description="Helical" evidence="7">
    <location>
        <begin position="408"/>
        <end position="427"/>
    </location>
</feature>
<feature type="compositionally biased region" description="Low complexity" evidence="6">
    <location>
        <begin position="7"/>
        <end position="18"/>
    </location>
</feature>
<dbReference type="Proteomes" id="UP000184699">
    <property type="component" value="Unassembled WGS sequence"/>
</dbReference>
<evidence type="ECO:0000256" key="6">
    <source>
        <dbReference type="SAM" id="MobiDB-lite"/>
    </source>
</evidence>
<gene>
    <name evidence="8" type="ORF">SAMN05443544_1249</name>
</gene>
<keyword evidence="3 7" id="KW-0812">Transmembrane</keyword>
<dbReference type="GO" id="GO:0005886">
    <property type="term" value="C:plasma membrane"/>
    <property type="evidence" value="ECO:0007669"/>
    <property type="project" value="UniProtKB-SubCell"/>
</dbReference>
<dbReference type="PIRSF" id="PIRSF006060">
    <property type="entry name" value="AA_transporter"/>
    <property type="match status" value="1"/>
</dbReference>
<reference evidence="9" key="1">
    <citation type="submission" date="2016-11" db="EMBL/GenBank/DDBJ databases">
        <authorList>
            <person name="Varghese N."/>
            <person name="Submissions S."/>
        </authorList>
    </citation>
    <scope>NUCLEOTIDE SEQUENCE [LARGE SCALE GENOMIC DNA]</scope>
    <source>
        <strain evidence="9">DSM 8595</strain>
    </source>
</reference>
<keyword evidence="5 7" id="KW-0472">Membrane</keyword>
<feature type="transmembrane region" description="Helical" evidence="7">
    <location>
        <begin position="249"/>
        <end position="271"/>
    </location>
</feature>
<name>A0A1N6EL40_9MICO</name>
<dbReference type="InterPro" id="IPR050367">
    <property type="entry name" value="APC_superfamily"/>
</dbReference>
<dbReference type="AlphaFoldDB" id="A0A1N6EL40"/>
<sequence>MTTTSEAPAARADAPTDAGLRRGVMSGPELAAQAIANIAPSAVIAFTAAGIFIGAGNGTMLSFVLATIVILAVGYCVAVFAKKHASAGSLYTYVAKGLGPFGAYLAGVALLIGCWGIAAGSLGGSVSYINQFLLLIGVPFEGVFAQITLAIVLGGLATLFTIRGIRLSARVSLVLELVSVAIILVLLVLALVWAGPNAWDPAQFSLEGVPFQGVAAGMVLGILGFVGFSSADALGREAKNPYKAIPRAIMWSALGVGVLYVFSAYTQIAILGDDLATVASPLEAISAQIGMPAWFGPVLTFGVGASFFAVVVAPLNVVGRIIYVMGKEGVVAERFGRTHERHLTPHRVLLVAGPAAIVLDVVLLAIGVHPMDIVVWVDTYGTYGYMVAYALVAIACVVYTRREKMRNGLVWVCATVAVVAMVYVFFANVWPVPAWPLNVIPYLFLITMIAALAWYLHLAKRRPEVIANIGNTETDALEGVG</sequence>
<evidence type="ECO:0000256" key="1">
    <source>
        <dbReference type="ARBA" id="ARBA00004651"/>
    </source>
</evidence>
<evidence type="ECO:0000313" key="8">
    <source>
        <dbReference type="EMBL" id="SIN83667.1"/>
    </source>
</evidence>
<feature type="transmembrane region" description="Helical" evidence="7">
    <location>
        <begin position="60"/>
        <end position="81"/>
    </location>
</feature>
<keyword evidence="2" id="KW-1003">Cell membrane</keyword>
<dbReference type="EMBL" id="FSRJ01000002">
    <property type="protein sequence ID" value="SIN83667.1"/>
    <property type="molecule type" value="Genomic_DNA"/>
</dbReference>
<keyword evidence="4 7" id="KW-1133">Transmembrane helix</keyword>
<feature type="transmembrane region" description="Helical" evidence="7">
    <location>
        <begin position="30"/>
        <end position="54"/>
    </location>
</feature>
<evidence type="ECO:0000256" key="2">
    <source>
        <dbReference type="ARBA" id="ARBA00022475"/>
    </source>
</evidence>
<feature type="transmembrane region" description="Helical" evidence="7">
    <location>
        <begin position="174"/>
        <end position="194"/>
    </location>
</feature>
<evidence type="ECO:0000256" key="5">
    <source>
        <dbReference type="ARBA" id="ARBA00023136"/>
    </source>
</evidence>
<keyword evidence="9" id="KW-1185">Reference proteome</keyword>
<dbReference type="GO" id="GO:0022857">
    <property type="term" value="F:transmembrane transporter activity"/>
    <property type="evidence" value="ECO:0007669"/>
    <property type="project" value="InterPro"/>
</dbReference>
<evidence type="ECO:0000256" key="4">
    <source>
        <dbReference type="ARBA" id="ARBA00022989"/>
    </source>
</evidence>
<dbReference type="Gene3D" id="1.20.1740.10">
    <property type="entry name" value="Amino acid/polyamine transporter I"/>
    <property type="match status" value="1"/>
</dbReference>
<feature type="region of interest" description="Disordered" evidence="6">
    <location>
        <begin position="1"/>
        <end position="20"/>
    </location>
</feature>
<feature type="transmembrane region" description="Helical" evidence="7">
    <location>
        <begin position="143"/>
        <end position="162"/>
    </location>
</feature>
<accession>A0A1N6EL40</accession>
<evidence type="ECO:0000313" key="9">
    <source>
        <dbReference type="Proteomes" id="UP000184699"/>
    </source>
</evidence>
<feature type="transmembrane region" description="Helical" evidence="7">
    <location>
        <begin position="439"/>
        <end position="456"/>
    </location>
</feature>
<feature type="transmembrane region" description="Helical" evidence="7">
    <location>
        <begin position="209"/>
        <end position="228"/>
    </location>
</feature>
<feature type="transmembrane region" description="Helical" evidence="7">
    <location>
        <begin position="348"/>
        <end position="368"/>
    </location>
</feature>
<protein>
    <submittedName>
        <fullName evidence="8">Amino acid/polyamine/organocation transporter, APC superfamily</fullName>
    </submittedName>
</protein>